<organism evidence="1 2">
    <name type="scientific">Actinidia chinensis var. chinensis</name>
    <name type="common">Chinese soft-hair kiwi</name>
    <dbReference type="NCBI Taxonomy" id="1590841"/>
    <lineage>
        <taxon>Eukaryota</taxon>
        <taxon>Viridiplantae</taxon>
        <taxon>Streptophyta</taxon>
        <taxon>Embryophyta</taxon>
        <taxon>Tracheophyta</taxon>
        <taxon>Spermatophyta</taxon>
        <taxon>Magnoliopsida</taxon>
        <taxon>eudicotyledons</taxon>
        <taxon>Gunneridae</taxon>
        <taxon>Pentapetalae</taxon>
        <taxon>asterids</taxon>
        <taxon>Ericales</taxon>
        <taxon>Actinidiaceae</taxon>
        <taxon>Actinidia</taxon>
    </lineage>
</organism>
<dbReference type="Proteomes" id="UP000241394">
    <property type="component" value="Chromosome LG17"/>
</dbReference>
<evidence type="ECO:0000313" key="1">
    <source>
        <dbReference type="EMBL" id="PSS06351.1"/>
    </source>
</evidence>
<keyword evidence="1" id="KW-0489">Methyltransferase</keyword>
<dbReference type="GO" id="GO:0009536">
    <property type="term" value="C:plastid"/>
    <property type="evidence" value="ECO:0007669"/>
    <property type="project" value="TreeGrafter"/>
</dbReference>
<reference evidence="1 2" key="1">
    <citation type="submission" date="2017-07" db="EMBL/GenBank/DDBJ databases">
        <title>An improved, manually edited Actinidia chinensis var. chinensis (kiwifruit) genome highlights the challenges associated with draft genomes and gene prediction in plants.</title>
        <authorList>
            <person name="Pilkington S."/>
            <person name="Crowhurst R."/>
            <person name="Hilario E."/>
            <person name="Nardozza S."/>
            <person name="Fraser L."/>
            <person name="Peng Y."/>
            <person name="Gunaseelan K."/>
            <person name="Simpson R."/>
            <person name="Tahir J."/>
            <person name="Deroles S."/>
            <person name="Templeton K."/>
            <person name="Luo Z."/>
            <person name="Davy M."/>
            <person name="Cheng C."/>
            <person name="Mcneilage M."/>
            <person name="Scaglione D."/>
            <person name="Liu Y."/>
            <person name="Zhang Q."/>
            <person name="Datson P."/>
            <person name="De Silva N."/>
            <person name="Gardiner S."/>
            <person name="Bassett H."/>
            <person name="Chagne D."/>
            <person name="Mccallum J."/>
            <person name="Dzierzon H."/>
            <person name="Deng C."/>
            <person name="Wang Y.-Y."/>
            <person name="Barron N."/>
            <person name="Manako K."/>
            <person name="Bowen J."/>
            <person name="Foster T."/>
            <person name="Erridge Z."/>
            <person name="Tiffin H."/>
            <person name="Waite C."/>
            <person name="Davies K."/>
            <person name="Grierson E."/>
            <person name="Laing W."/>
            <person name="Kirk R."/>
            <person name="Chen X."/>
            <person name="Wood M."/>
            <person name="Montefiori M."/>
            <person name="Brummell D."/>
            <person name="Schwinn K."/>
            <person name="Catanach A."/>
            <person name="Fullerton C."/>
            <person name="Li D."/>
            <person name="Meiyalaghan S."/>
            <person name="Nieuwenhuizen N."/>
            <person name="Read N."/>
            <person name="Prakash R."/>
            <person name="Hunter D."/>
            <person name="Zhang H."/>
            <person name="Mckenzie M."/>
            <person name="Knabel M."/>
            <person name="Harris A."/>
            <person name="Allan A."/>
            <person name="Chen A."/>
            <person name="Janssen B."/>
            <person name="Plunkett B."/>
            <person name="Dwamena C."/>
            <person name="Voogd C."/>
            <person name="Leif D."/>
            <person name="Lafferty D."/>
            <person name="Souleyre E."/>
            <person name="Varkonyi-Gasic E."/>
            <person name="Gambi F."/>
            <person name="Hanley J."/>
            <person name="Yao J.-L."/>
            <person name="Cheung J."/>
            <person name="David K."/>
            <person name="Warren B."/>
            <person name="Marsh K."/>
            <person name="Snowden K."/>
            <person name="Lin-Wang K."/>
            <person name="Brian L."/>
            <person name="Martinez-Sanchez M."/>
            <person name="Wang M."/>
            <person name="Ileperuma N."/>
            <person name="Macnee N."/>
            <person name="Campin R."/>
            <person name="Mcatee P."/>
            <person name="Drummond R."/>
            <person name="Espley R."/>
            <person name="Ireland H."/>
            <person name="Wu R."/>
            <person name="Atkinson R."/>
            <person name="Karunairetnam S."/>
            <person name="Bulley S."/>
            <person name="Chunkath S."/>
            <person name="Hanley Z."/>
            <person name="Storey R."/>
            <person name="Thrimawithana A."/>
            <person name="Thomson S."/>
            <person name="David C."/>
            <person name="Testolin R."/>
        </authorList>
    </citation>
    <scope>NUCLEOTIDE SEQUENCE [LARGE SCALE GENOMIC DNA]</scope>
    <source>
        <strain evidence="2">cv. Red5</strain>
        <tissue evidence="1">Young leaf</tissue>
    </source>
</reference>
<dbReference type="OrthoDB" id="1928518at2759"/>
<keyword evidence="1" id="KW-0808">Transferase</keyword>
<dbReference type="GO" id="GO:0008168">
    <property type="term" value="F:methyltransferase activity"/>
    <property type="evidence" value="ECO:0007669"/>
    <property type="project" value="UniProtKB-KW"/>
</dbReference>
<gene>
    <name evidence="1" type="ORF">CEY00_Acc19513</name>
</gene>
<dbReference type="Gramene" id="PSS06351">
    <property type="protein sequence ID" value="PSS06351"/>
    <property type="gene ID" value="CEY00_Acc19513"/>
</dbReference>
<reference evidence="2" key="2">
    <citation type="journal article" date="2018" name="BMC Genomics">
        <title>A manually annotated Actinidia chinensis var. chinensis (kiwifruit) genome highlights the challenges associated with draft genomes and gene prediction in plants.</title>
        <authorList>
            <person name="Pilkington S.M."/>
            <person name="Crowhurst R."/>
            <person name="Hilario E."/>
            <person name="Nardozza S."/>
            <person name="Fraser L."/>
            <person name="Peng Y."/>
            <person name="Gunaseelan K."/>
            <person name="Simpson R."/>
            <person name="Tahir J."/>
            <person name="Deroles S.C."/>
            <person name="Templeton K."/>
            <person name="Luo Z."/>
            <person name="Davy M."/>
            <person name="Cheng C."/>
            <person name="McNeilage M."/>
            <person name="Scaglione D."/>
            <person name="Liu Y."/>
            <person name="Zhang Q."/>
            <person name="Datson P."/>
            <person name="De Silva N."/>
            <person name="Gardiner S.E."/>
            <person name="Bassett H."/>
            <person name="Chagne D."/>
            <person name="McCallum J."/>
            <person name="Dzierzon H."/>
            <person name="Deng C."/>
            <person name="Wang Y.Y."/>
            <person name="Barron L."/>
            <person name="Manako K."/>
            <person name="Bowen J."/>
            <person name="Foster T.M."/>
            <person name="Erridge Z.A."/>
            <person name="Tiffin H."/>
            <person name="Waite C.N."/>
            <person name="Davies K.M."/>
            <person name="Grierson E.P."/>
            <person name="Laing W.A."/>
            <person name="Kirk R."/>
            <person name="Chen X."/>
            <person name="Wood M."/>
            <person name="Montefiori M."/>
            <person name="Brummell D.A."/>
            <person name="Schwinn K.E."/>
            <person name="Catanach A."/>
            <person name="Fullerton C."/>
            <person name="Li D."/>
            <person name="Meiyalaghan S."/>
            <person name="Nieuwenhuizen N."/>
            <person name="Read N."/>
            <person name="Prakash R."/>
            <person name="Hunter D."/>
            <person name="Zhang H."/>
            <person name="McKenzie M."/>
            <person name="Knabel M."/>
            <person name="Harris A."/>
            <person name="Allan A.C."/>
            <person name="Gleave A."/>
            <person name="Chen A."/>
            <person name="Janssen B.J."/>
            <person name="Plunkett B."/>
            <person name="Ampomah-Dwamena C."/>
            <person name="Voogd C."/>
            <person name="Leif D."/>
            <person name="Lafferty D."/>
            <person name="Souleyre E.J.F."/>
            <person name="Varkonyi-Gasic E."/>
            <person name="Gambi F."/>
            <person name="Hanley J."/>
            <person name="Yao J.L."/>
            <person name="Cheung J."/>
            <person name="David K.M."/>
            <person name="Warren B."/>
            <person name="Marsh K."/>
            <person name="Snowden K.C."/>
            <person name="Lin-Wang K."/>
            <person name="Brian L."/>
            <person name="Martinez-Sanchez M."/>
            <person name="Wang M."/>
            <person name="Ileperuma N."/>
            <person name="Macnee N."/>
            <person name="Campin R."/>
            <person name="McAtee P."/>
            <person name="Drummond R.S.M."/>
            <person name="Espley R.V."/>
            <person name="Ireland H.S."/>
            <person name="Wu R."/>
            <person name="Atkinson R.G."/>
            <person name="Karunairetnam S."/>
            <person name="Bulley S."/>
            <person name="Chunkath S."/>
            <person name="Hanley Z."/>
            <person name="Storey R."/>
            <person name="Thrimawithana A.H."/>
            <person name="Thomson S."/>
            <person name="David C."/>
            <person name="Testolin R."/>
            <person name="Huang H."/>
            <person name="Hellens R.P."/>
            <person name="Schaffer R.J."/>
        </authorList>
    </citation>
    <scope>NUCLEOTIDE SEQUENCE [LARGE SCALE GENOMIC DNA]</scope>
    <source>
        <strain evidence="2">cv. Red5</strain>
    </source>
</reference>
<evidence type="ECO:0000313" key="2">
    <source>
        <dbReference type="Proteomes" id="UP000241394"/>
    </source>
</evidence>
<dbReference type="PANTHER" id="PTHR36773:SF1">
    <property type="entry name" value="EXPRESSED PROTEIN"/>
    <property type="match status" value="1"/>
</dbReference>
<dbReference type="STRING" id="1590841.A0A2R6QDZ2"/>
<dbReference type="AlphaFoldDB" id="A0A2R6QDZ2"/>
<proteinExistence type="predicted"/>
<dbReference type="FunCoup" id="A0A2R6QDZ2">
    <property type="interactions" value="1465"/>
</dbReference>
<dbReference type="GO" id="GO:0032259">
    <property type="term" value="P:methylation"/>
    <property type="evidence" value="ECO:0007669"/>
    <property type="project" value="UniProtKB-KW"/>
</dbReference>
<name>A0A2R6QDZ2_ACTCC</name>
<dbReference type="EMBL" id="NKQK01000017">
    <property type="protein sequence ID" value="PSS06351.1"/>
    <property type="molecule type" value="Genomic_DNA"/>
</dbReference>
<dbReference type="OMA" id="AYKACES"/>
<sequence>MDDTSQTNADAYSPSSTIITFDRPVPLLRGPVPAGPTDDPSAGPFVLAFKDSQSFASALKACESKLTAQCESGARIGCAIAASAKCKPPWWRSLFGGAKTDFVEREKCEERETAACFEAAKADCGKIGRDKCLSVFRDARIAVKERKVDWREAARLIFWASVAKRGLGFGLIELERVGDWVEFRERFEVTNYRGSDILSNVSDD</sequence>
<dbReference type="InParanoid" id="A0A2R6QDZ2"/>
<accession>A0A2R6QDZ2</accession>
<protein>
    <submittedName>
        <fullName evidence="1">Bifunctional lysine-specific demethylase and histidyl-hydroxylase</fullName>
    </submittedName>
</protein>
<keyword evidence="2" id="KW-1185">Reference proteome</keyword>
<dbReference type="PANTHER" id="PTHR36773">
    <property type="entry name" value="EXPRESSED PROTEIN"/>
    <property type="match status" value="1"/>
</dbReference>
<comment type="caution">
    <text evidence="1">The sequence shown here is derived from an EMBL/GenBank/DDBJ whole genome shotgun (WGS) entry which is preliminary data.</text>
</comment>